<feature type="transmembrane region" description="Helical" evidence="14">
    <location>
        <begin position="256"/>
        <end position="277"/>
    </location>
</feature>
<evidence type="ECO:0000256" key="8">
    <source>
        <dbReference type="ARBA" id="ARBA00023136"/>
    </source>
</evidence>
<keyword evidence="5 14" id="KW-0552">Olfaction</keyword>
<organism evidence="16 17">
    <name type="scientific">Erpetoichthys calabaricus</name>
    <name type="common">Rope fish</name>
    <name type="synonym">Calamoichthys calabaricus</name>
    <dbReference type="NCBI Taxonomy" id="27687"/>
    <lineage>
        <taxon>Eukaryota</taxon>
        <taxon>Metazoa</taxon>
        <taxon>Chordata</taxon>
        <taxon>Craniata</taxon>
        <taxon>Vertebrata</taxon>
        <taxon>Euteleostomi</taxon>
        <taxon>Actinopterygii</taxon>
        <taxon>Polypteriformes</taxon>
        <taxon>Polypteridae</taxon>
        <taxon>Erpetoichthys</taxon>
    </lineage>
</organism>
<feature type="transmembrane region" description="Helical" evidence="14">
    <location>
        <begin position="74"/>
        <end position="93"/>
    </location>
</feature>
<reference evidence="16" key="2">
    <citation type="submission" date="2025-08" db="UniProtKB">
        <authorList>
            <consortium name="Ensembl"/>
        </authorList>
    </citation>
    <scope>IDENTIFICATION</scope>
</reference>
<evidence type="ECO:0000256" key="1">
    <source>
        <dbReference type="ARBA" id="ARBA00004651"/>
    </source>
</evidence>
<accession>A0A8C4RS19</accession>
<keyword evidence="17" id="KW-1185">Reference proteome</keyword>
<keyword evidence="2 14" id="KW-1003">Cell membrane</keyword>
<sequence length="344" mass="39002">STEIVSKSSSEVSGVTDLNATFVRPLGFYIKGFNSLQNTHYYFIFLLFVYIATVLSNVILMSVILFVDNLHTPKYIAIFTLSVVDISCSTAIIPKCVDAFLMNSKFISYESCLAQMFFVHYFSAMESFTLAVLAYDRFISICFPLHCHTINTNTRMIIIIVISWAIPLVLTVVGVHLITHLSFCKSTVINSYFCDYRPVYILACNDISANMIISGCFSFGFIFIPLIVIILSYACIIVAVMKIASAEGKWKTFKTCTAHLILVAIFYLPLLGTYLTVMSTQFIDTDVRILNTTLSATLPPLLNPIVYTLKTDEIMEQIRKLVRKRKTKSLICYNVFFFLINKYY</sequence>
<keyword evidence="11" id="KW-0325">Glycoprotein</keyword>
<dbReference type="GO" id="GO:0005886">
    <property type="term" value="C:plasma membrane"/>
    <property type="evidence" value="ECO:0007669"/>
    <property type="project" value="UniProtKB-SubCell"/>
</dbReference>
<keyword evidence="12 13" id="KW-0807">Transducer</keyword>
<feature type="transmembrane region" description="Helical" evidence="14">
    <location>
        <begin position="156"/>
        <end position="178"/>
    </location>
</feature>
<dbReference type="Ensembl" id="ENSECRT00000006561.1">
    <property type="protein sequence ID" value="ENSECRP00000006458.1"/>
    <property type="gene ID" value="ENSECRG00000004303.1"/>
</dbReference>
<keyword evidence="7 13" id="KW-0297">G-protein coupled receptor</keyword>
<comment type="similarity">
    <text evidence="13">Belongs to the G-protein coupled receptor 1 family.</text>
</comment>
<evidence type="ECO:0000313" key="17">
    <source>
        <dbReference type="Proteomes" id="UP000694620"/>
    </source>
</evidence>
<dbReference type="Gene3D" id="1.20.1070.10">
    <property type="entry name" value="Rhodopsin 7-helix transmembrane proteins"/>
    <property type="match status" value="1"/>
</dbReference>
<evidence type="ECO:0000256" key="10">
    <source>
        <dbReference type="ARBA" id="ARBA00023170"/>
    </source>
</evidence>
<evidence type="ECO:0000256" key="3">
    <source>
        <dbReference type="ARBA" id="ARBA00022606"/>
    </source>
</evidence>
<feature type="transmembrane region" description="Helical" evidence="14">
    <location>
        <begin position="41"/>
        <end position="67"/>
    </location>
</feature>
<dbReference type="Pfam" id="PF13853">
    <property type="entry name" value="7tm_4"/>
    <property type="match status" value="1"/>
</dbReference>
<dbReference type="InterPro" id="IPR000276">
    <property type="entry name" value="GPCR_Rhodpsn"/>
</dbReference>
<evidence type="ECO:0000256" key="11">
    <source>
        <dbReference type="ARBA" id="ARBA00023180"/>
    </source>
</evidence>
<evidence type="ECO:0000256" key="6">
    <source>
        <dbReference type="ARBA" id="ARBA00022989"/>
    </source>
</evidence>
<dbReference type="PANTHER" id="PTHR26451">
    <property type="entry name" value="G_PROTEIN_RECEP_F1_2 DOMAIN-CONTAINING PROTEIN"/>
    <property type="match status" value="1"/>
</dbReference>
<evidence type="ECO:0000256" key="13">
    <source>
        <dbReference type="RuleBase" id="RU000688"/>
    </source>
</evidence>
<keyword evidence="4 13" id="KW-0812">Transmembrane</keyword>
<feature type="domain" description="G-protein coupled receptors family 1 profile" evidence="15">
    <location>
        <begin position="56"/>
        <end position="307"/>
    </location>
</feature>
<dbReference type="AlphaFoldDB" id="A0A8C4RS19"/>
<dbReference type="GeneTree" id="ENSGT00950000182847"/>
<dbReference type="PRINTS" id="PR00237">
    <property type="entry name" value="GPCRRHODOPSN"/>
</dbReference>
<feature type="transmembrane region" description="Helical" evidence="14">
    <location>
        <begin position="219"/>
        <end position="244"/>
    </location>
</feature>
<dbReference type="GO" id="GO:0005549">
    <property type="term" value="F:odorant binding"/>
    <property type="evidence" value="ECO:0007669"/>
    <property type="project" value="TreeGrafter"/>
</dbReference>
<proteinExistence type="inferred from homology"/>
<evidence type="ECO:0000256" key="2">
    <source>
        <dbReference type="ARBA" id="ARBA00022475"/>
    </source>
</evidence>
<evidence type="ECO:0000259" key="15">
    <source>
        <dbReference type="PROSITE" id="PS50262"/>
    </source>
</evidence>
<dbReference type="InterPro" id="IPR000725">
    <property type="entry name" value="Olfact_rcpt"/>
</dbReference>
<reference evidence="16" key="3">
    <citation type="submission" date="2025-09" db="UniProtKB">
        <authorList>
            <consortium name="Ensembl"/>
        </authorList>
    </citation>
    <scope>IDENTIFICATION</scope>
</reference>
<reference evidence="16" key="1">
    <citation type="submission" date="2021-06" db="EMBL/GenBank/DDBJ databases">
        <authorList>
            <consortium name="Wellcome Sanger Institute Data Sharing"/>
        </authorList>
    </citation>
    <scope>NUCLEOTIDE SEQUENCE [LARGE SCALE GENOMIC DNA]</scope>
</reference>
<evidence type="ECO:0000256" key="4">
    <source>
        <dbReference type="ARBA" id="ARBA00022692"/>
    </source>
</evidence>
<dbReference type="InterPro" id="IPR052921">
    <property type="entry name" value="GPCR1_Superfamily_Member"/>
</dbReference>
<evidence type="ECO:0000313" key="16">
    <source>
        <dbReference type="Ensembl" id="ENSECRP00000006458.1"/>
    </source>
</evidence>
<dbReference type="PROSITE" id="PS00237">
    <property type="entry name" value="G_PROTEIN_RECEP_F1_1"/>
    <property type="match status" value="1"/>
</dbReference>
<evidence type="ECO:0000256" key="14">
    <source>
        <dbReference type="RuleBase" id="RU363047"/>
    </source>
</evidence>
<keyword evidence="6 14" id="KW-1133">Transmembrane helix</keyword>
<dbReference type="PANTHER" id="PTHR26451:SF966">
    <property type="entry name" value="ODORANT RECEPTOR-RELATED"/>
    <property type="match status" value="1"/>
</dbReference>
<dbReference type="SUPFAM" id="SSF81321">
    <property type="entry name" value="Family A G protein-coupled receptor-like"/>
    <property type="match status" value="1"/>
</dbReference>
<comment type="subcellular location">
    <subcellularLocation>
        <location evidence="1 14">Cell membrane</location>
        <topology evidence="1 14">Multi-pass membrane protein</topology>
    </subcellularLocation>
</comment>
<dbReference type="GO" id="GO:0004930">
    <property type="term" value="F:G protein-coupled receptor activity"/>
    <property type="evidence" value="ECO:0007669"/>
    <property type="project" value="UniProtKB-KW"/>
</dbReference>
<dbReference type="FunFam" id="1.20.1070.10:FF:000024">
    <property type="entry name" value="Olfactory receptor"/>
    <property type="match status" value="1"/>
</dbReference>
<dbReference type="PROSITE" id="PS50262">
    <property type="entry name" value="G_PROTEIN_RECEP_F1_2"/>
    <property type="match status" value="1"/>
</dbReference>
<dbReference type="GO" id="GO:0004984">
    <property type="term" value="F:olfactory receptor activity"/>
    <property type="evidence" value="ECO:0007669"/>
    <property type="project" value="InterPro"/>
</dbReference>
<name>A0A8C4RS19_ERPCA</name>
<evidence type="ECO:0000256" key="5">
    <source>
        <dbReference type="ARBA" id="ARBA00022725"/>
    </source>
</evidence>
<keyword evidence="9" id="KW-1015">Disulfide bond</keyword>
<keyword evidence="8 14" id="KW-0472">Membrane</keyword>
<protein>
    <recommendedName>
        <fullName evidence="14">Olfactory receptor</fullName>
    </recommendedName>
</protein>
<evidence type="ECO:0000256" key="9">
    <source>
        <dbReference type="ARBA" id="ARBA00023157"/>
    </source>
</evidence>
<evidence type="ECO:0000256" key="7">
    <source>
        <dbReference type="ARBA" id="ARBA00023040"/>
    </source>
</evidence>
<dbReference type="InterPro" id="IPR017452">
    <property type="entry name" value="GPCR_Rhodpsn_7TM"/>
</dbReference>
<dbReference type="PRINTS" id="PR00245">
    <property type="entry name" value="OLFACTORYR"/>
</dbReference>
<evidence type="ECO:0000256" key="12">
    <source>
        <dbReference type="ARBA" id="ARBA00023224"/>
    </source>
</evidence>
<feature type="transmembrane region" description="Helical" evidence="14">
    <location>
        <begin position="113"/>
        <end position="135"/>
    </location>
</feature>
<keyword evidence="3 14" id="KW-0716">Sensory transduction</keyword>
<dbReference type="Proteomes" id="UP000694620">
    <property type="component" value="Chromosome 4"/>
</dbReference>
<keyword evidence="10 13" id="KW-0675">Receptor</keyword>